<feature type="region of interest" description="Disordered" evidence="1">
    <location>
        <begin position="182"/>
        <end position="213"/>
    </location>
</feature>
<dbReference type="OrthoDB" id="421851at2759"/>
<sequence>MAKSSGRTGRKEAWSIVTYMEIVKSTSKTKRTDRDQLMWRLQAIDFWKSLPGGGLSHAQAEKKWNGLEETYQELNLEHDHEGPPGEALRLPVSVATFVDISNAVSRTKQVVSTGKSIKKGTNEDAANLARNLNVHHDRIAGASSFKEMAAQVATSSAGQEGIDALLSNVKDLVLPDMMPATKEENDEEMEEDEEQEEAVQGKNKRKKGSWFDRDREVNKAHKLLQKDRNKSKGAAAKLVTDWEAVLKDVSSLPPESACQLDGEQRIARTRITCLQALLQPEEKLQEHLASYGQEAPQRSSASVVTAEVAKQLGNAPPCQSYLKLRSFEFWETELNKVMECADQDGVEAIKLECNGIRGTVGELLGASRSALSDVCRGVKAAKTAIAQRAAKKQAQRQNMQTPGRLFSLADRCTQVPVAQEAVLEGEDLDRPLLIKLLAWEEDKVGKSPVVMQFMHSEFKEQFANQNPAHRLDRAFKKLPAGEVKVFVSGRATAIFSFVQASRQHSTGHHG</sequence>
<accession>A0A812MM54</accession>
<gene>
    <name evidence="2" type="ORF">SPIL2461_LOCUS5948</name>
</gene>
<dbReference type="AlphaFoldDB" id="A0A812MM54"/>
<dbReference type="EMBL" id="CAJNIZ010008715">
    <property type="protein sequence ID" value="CAE7270796.1"/>
    <property type="molecule type" value="Genomic_DNA"/>
</dbReference>
<keyword evidence="3" id="KW-1185">Reference proteome</keyword>
<comment type="caution">
    <text evidence="2">The sequence shown here is derived from an EMBL/GenBank/DDBJ whole genome shotgun (WGS) entry which is preliminary data.</text>
</comment>
<feature type="compositionally biased region" description="Acidic residues" evidence="1">
    <location>
        <begin position="184"/>
        <end position="197"/>
    </location>
</feature>
<evidence type="ECO:0000313" key="2">
    <source>
        <dbReference type="EMBL" id="CAE7270796.1"/>
    </source>
</evidence>
<evidence type="ECO:0000256" key="1">
    <source>
        <dbReference type="SAM" id="MobiDB-lite"/>
    </source>
</evidence>
<organism evidence="2 3">
    <name type="scientific">Symbiodinium pilosum</name>
    <name type="common">Dinoflagellate</name>
    <dbReference type="NCBI Taxonomy" id="2952"/>
    <lineage>
        <taxon>Eukaryota</taxon>
        <taxon>Sar</taxon>
        <taxon>Alveolata</taxon>
        <taxon>Dinophyceae</taxon>
        <taxon>Suessiales</taxon>
        <taxon>Symbiodiniaceae</taxon>
        <taxon>Symbiodinium</taxon>
    </lineage>
</organism>
<reference evidence="2" key="1">
    <citation type="submission" date="2021-02" db="EMBL/GenBank/DDBJ databases">
        <authorList>
            <person name="Dougan E. K."/>
            <person name="Rhodes N."/>
            <person name="Thang M."/>
            <person name="Chan C."/>
        </authorList>
    </citation>
    <scope>NUCLEOTIDE SEQUENCE</scope>
</reference>
<proteinExistence type="predicted"/>
<name>A0A812MM54_SYMPI</name>
<protein>
    <submittedName>
        <fullName evidence="2">Uncharacterized protein</fullName>
    </submittedName>
</protein>
<dbReference type="Proteomes" id="UP000649617">
    <property type="component" value="Unassembled WGS sequence"/>
</dbReference>
<evidence type="ECO:0000313" key="3">
    <source>
        <dbReference type="Proteomes" id="UP000649617"/>
    </source>
</evidence>